<protein>
    <submittedName>
        <fullName evidence="2">Uncharacterized protein</fullName>
    </submittedName>
</protein>
<organism evidence="2 3">
    <name type="scientific">Paenibacillus motobuensis</name>
    <dbReference type="NCBI Taxonomy" id="295324"/>
    <lineage>
        <taxon>Bacteria</taxon>
        <taxon>Bacillati</taxon>
        <taxon>Bacillota</taxon>
        <taxon>Bacilli</taxon>
        <taxon>Bacillales</taxon>
        <taxon>Paenibacillaceae</taxon>
        <taxon>Paenibacillus</taxon>
    </lineage>
</organism>
<evidence type="ECO:0000256" key="1">
    <source>
        <dbReference type="SAM" id="MobiDB-lite"/>
    </source>
</evidence>
<dbReference type="Proteomes" id="UP001500340">
    <property type="component" value="Unassembled WGS sequence"/>
</dbReference>
<proteinExistence type="predicted"/>
<evidence type="ECO:0000313" key="3">
    <source>
        <dbReference type="Proteomes" id="UP001500340"/>
    </source>
</evidence>
<dbReference type="RefSeq" id="WP_343858500.1">
    <property type="nucleotide sequence ID" value="NZ_BAAACX010000007.1"/>
</dbReference>
<feature type="compositionally biased region" description="Basic and acidic residues" evidence="1">
    <location>
        <begin position="93"/>
        <end position="104"/>
    </location>
</feature>
<reference evidence="2 3" key="1">
    <citation type="journal article" date="2019" name="Int. J. Syst. Evol. Microbiol.">
        <title>The Global Catalogue of Microorganisms (GCM) 10K type strain sequencing project: providing services to taxonomists for standard genome sequencing and annotation.</title>
        <authorList>
            <consortium name="The Broad Institute Genomics Platform"/>
            <consortium name="The Broad Institute Genome Sequencing Center for Infectious Disease"/>
            <person name="Wu L."/>
            <person name="Ma J."/>
        </authorList>
    </citation>
    <scope>NUCLEOTIDE SEQUENCE [LARGE SCALE GENOMIC DNA]</scope>
    <source>
        <strain evidence="2 3">JCM 12774</strain>
    </source>
</reference>
<accession>A0ABN0Y341</accession>
<comment type="caution">
    <text evidence="2">The sequence shown here is derived from an EMBL/GenBank/DDBJ whole genome shotgun (WGS) entry which is preliminary data.</text>
</comment>
<evidence type="ECO:0000313" key="2">
    <source>
        <dbReference type="EMBL" id="GAA0381594.1"/>
    </source>
</evidence>
<keyword evidence="3" id="KW-1185">Reference proteome</keyword>
<dbReference type="EMBL" id="BAAACX010000007">
    <property type="protein sequence ID" value="GAA0381594.1"/>
    <property type="molecule type" value="Genomic_DNA"/>
</dbReference>
<sequence>MSKHIQAYFRNEDEAEGARASLMAFQADDVEVGRLSDSVARSDWSAPAFYPMSNNGFTVASGPGTMSAQGLFHVVDMGGGDVRGDLDGSNSADADHGDTVRGDARNDTVANATDQFQYTLSAKVSDTQYEQAVLKLRSMGAYIESDNM</sequence>
<name>A0ABN0Y341_9BACL</name>
<feature type="region of interest" description="Disordered" evidence="1">
    <location>
        <begin position="85"/>
        <end position="104"/>
    </location>
</feature>
<gene>
    <name evidence="2" type="ORF">GCM10008933_10910</name>
</gene>